<feature type="modified residue" description="4-aspartylphosphate" evidence="6">
    <location>
        <position position="53"/>
    </location>
</feature>
<dbReference type="FunFam" id="3.40.50.2300:FF:000001">
    <property type="entry name" value="DNA-binding response regulator PhoB"/>
    <property type="match status" value="1"/>
</dbReference>
<keyword evidence="5" id="KW-0804">Transcription</keyword>
<dbReference type="Proteomes" id="UP000004913">
    <property type="component" value="Unassembled WGS sequence"/>
</dbReference>
<dbReference type="InterPro" id="IPR039420">
    <property type="entry name" value="WalR-like"/>
</dbReference>
<dbReference type="PROSITE" id="PS51755">
    <property type="entry name" value="OMPR_PHOB"/>
    <property type="match status" value="1"/>
</dbReference>
<accession>F5ISW7</accession>
<dbReference type="GO" id="GO:0000156">
    <property type="term" value="F:phosphorelay response regulator activity"/>
    <property type="evidence" value="ECO:0007669"/>
    <property type="project" value="TreeGrafter"/>
</dbReference>
<dbReference type="InterPro" id="IPR001867">
    <property type="entry name" value="OmpR/PhoB-type_DNA-bd"/>
</dbReference>
<sequence length="225" mass="25960">MKIKVLLVEDEPALAMIIKDALEKREFTVDCAANGNEGLEMFHKLHPDIIVADIMMPKLDGFSMTQLIRQTDKHIPILFLSAKSKTDDVVQGFEIGGNDYLKKPFGMEELIVRIKSLLNRVQNEVRKEKIYQIGEYTFDPVQQRLFHPQKVEVLSHREASILERLCANQNNIVENKAVLLELWGDDSFFNTRSLHVFIVKLRKKLSLDAHIQIINIRGIGYKMIF</sequence>
<keyword evidence="2" id="KW-0902">Two-component regulatory system</keyword>
<keyword evidence="1 6" id="KW-0597">Phosphoprotein</keyword>
<evidence type="ECO:0000256" key="5">
    <source>
        <dbReference type="ARBA" id="ARBA00023163"/>
    </source>
</evidence>
<dbReference type="HOGENOM" id="CLU_000445_30_3_10"/>
<proteinExistence type="predicted"/>
<dbReference type="CDD" id="cd17574">
    <property type="entry name" value="REC_OmpR"/>
    <property type="match status" value="1"/>
</dbReference>
<dbReference type="STRING" id="742766.HMPREF9455_00184"/>
<evidence type="ECO:0000256" key="1">
    <source>
        <dbReference type="ARBA" id="ARBA00022553"/>
    </source>
</evidence>
<dbReference type="EMBL" id="ADLV01000002">
    <property type="protein sequence ID" value="EGK02062.1"/>
    <property type="molecule type" value="Genomic_DNA"/>
</dbReference>
<dbReference type="RefSeq" id="WP_006797686.1">
    <property type="nucleotide sequence ID" value="NZ_GL891979.1"/>
</dbReference>
<dbReference type="SMART" id="SM00862">
    <property type="entry name" value="Trans_reg_C"/>
    <property type="match status" value="1"/>
</dbReference>
<dbReference type="CDD" id="cd00383">
    <property type="entry name" value="trans_reg_C"/>
    <property type="match status" value="1"/>
</dbReference>
<keyword evidence="4 7" id="KW-0238">DNA-binding</keyword>
<evidence type="ECO:0000256" key="7">
    <source>
        <dbReference type="PROSITE-ProRule" id="PRU01091"/>
    </source>
</evidence>
<evidence type="ECO:0000259" key="8">
    <source>
        <dbReference type="PROSITE" id="PS50110"/>
    </source>
</evidence>
<dbReference type="InterPro" id="IPR001789">
    <property type="entry name" value="Sig_transdc_resp-reg_receiver"/>
</dbReference>
<dbReference type="InterPro" id="IPR011006">
    <property type="entry name" value="CheY-like_superfamily"/>
</dbReference>
<comment type="caution">
    <text evidence="10">The sequence shown here is derived from an EMBL/GenBank/DDBJ whole genome shotgun (WGS) entry which is preliminary data.</text>
</comment>
<gene>
    <name evidence="10" type="ORF">HMPREF9455_00184</name>
</gene>
<feature type="DNA-binding region" description="OmpR/PhoB-type" evidence="7">
    <location>
        <begin position="128"/>
        <end position="225"/>
    </location>
</feature>
<dbReference type="GO" id="GO:0006355">
    <property type="term" value="P:regulation of DNA-templated transcription"/>
    <property type="evidence" value="ECO:0007669"/>
    <property type="project" value="InterPro"/>
</dbReference>
<evidence type="ECO:0000259" key="9">
    <source>
        <dbReference type="PROSITE" id="PS51755"/>
    </source>
</evidence>
<reference evidence="10 11" key="1">
    <citation type="submission" date="2011-04" db="EMBL/GenBank/DDBJ databases">
        <title>The Genome Sequence of Dysgonomonas gadei ATCC BAA-286.</title>
        <authorList>
            <consortium name="The Broad Institute Genome Sequencing Platform"/>
            <person name="Earl A."/>
            <person name="Ward D."/>
            <person name="Feldgarden M."/>
            <person name="Gevers D."/>
            <person name="Pudlo N."/>
            <person name="Martens E."/>
            <person name="Allen-Vercoe E."/>
            <person name="Young S.K."/>
            <person name="Zeng Q."/>
            <person name="Gargeya S."/>
            <person name="Fitzgerald M."/>
            <person name="Haas B."/>
            <person name="Abouelleil A."/>
            <person name="Alvarado L."/>
            <person name="Arachchi H.M."/>
            <person name="Berlin A."/>
            <person name="Brown A."/>
            <person name="Chapman S.B."/>
            <person name="Chen Z."/>
            <person name="Dunbar C."/>
            <person name="Freedman E."/>
            <person name="Gearin G."/>
            <person name="Gellesch M."/>
            <person name="Goldberg J."/>
            <person name="Griggs A."/>
            <person name="Gujja S."/>
            <person name="Heiman D."/>
            <person name="Howarth C."/>
            <person name="Larson L."/>
            <person name="Lui A."/>
            <person name="MacDonald P.J.P."/>
            <person name="Mehta T."/>
            <person name="Montmayeur A."/>
            <person name="Murphy C."/>
            <person name="Neiman D."/>
            <person name="Pearson M."/>
            <person name="Priest M."/>
            <person name="Roberts A."/>
            <person name="Saif S."/>
            <person name="Shea T."/>
            <person name="Shenoy N."/>
            <person name="Sisk P."/>
            <person name="Stolte C."/>
            <person name="Sykes S."/>
            <person name="Yandava C."/>
            <person name="Wortman J."/>
            <person name="Nusbaum C."/>
            <person name="Birren B."/>
        </authorList>
    </citation>
    <scope>NUCLEOTIDE SEQUENCE [LARGE SCALE GENOMIC DNA]</scope>
    <source>
        <strain evidence="10 11">ATCC BAA-286</strain>
    </source>
</reference>
<keyword evidence="3" id="KW-0805">Transcription regulation</keyword>
<dbReference type="Gene3D" id="3.40.50.2300">
    <property type="match status" value="1"/>
</dbReference>
<dbReference type="PANTHER" id="PTHR48111:SF40">
    <property type="entry name" value="PHOSPHATE REGULON TRANSCRIPTIONAL REGULATORY PROTEIN PHOB"/>
    <property type="match status" value="1"/>
</dbReference>
<dbReference type="eggNOG" id="COG0745">
    <property type="taxonomic scope" value="Bacteria"/>
</dbReference>
<dbReference type="SMART" id="SM00448">
    <property type="entry name" value="REC"/>
    <property type="match status" value="1"/>
</dbReference>
<dbReference type="Gene3D" id="1.10.10.10">
    <property type="entry name" value="Winged helix-like DNA-binding domain superfamily/Winged helix DNA-binding domain"/>
    <property type="match status" value="1"/>
</dbReference>
<dbReference type="SUPFAM" id="SSF52172">
    <property type="entry name" value="CheY-like"/>
    <property type="match status" value="1"/>
</dbReference>
<dbReference type="Pfam" id="PF00072">
    <property type="entry name" value="Response_reg"/>
    <property type="match status" value="1"/>
</dbReference>
<dbReference type="AlphaFoldDB" id="F5ISW7"/>
<name>F5ISW7_9BACT</name>
<dbReference type="InterPro" id="IPR036388">
    <property type="entry name" value="WH-like_DNA-bd_sf"/>
</dbReference>
<feature type="domain" description="OmpR/PhoB-type" evidence="9">
    <location>
        <begin position="128"/>
        <end position="225"/>
    </location>
</feature>
<evidence type="ECO:0000313" key="11">
    <source>
        <dbReference type="Proteomes" id="UP000004913"/>
    </source>
</evidence>
<evidence type="ECO:0000256" key="3">
    <source>
        <dbReference type="ARBA" id="ARBA00023015"/>
    </source>
</evidence>
<dbReference type="PROSITE" id="PS50110">
    <property type="entry name" value="RESPONSE_REGULATORY"/>
    <property type="match status" value="1"/>
</dbReference>
<dbReference type="Pfam" id="PF00486">
    <property type="entry name" value="Trans_reg_C"/>
    <property type="match status" value="1"/>
</dbReference>
<dbReference type="GO" id="GO:0000976">
    <property type="term" value="F:transcription cis-regulatory region binding"/>
    <property type="evidence" value="ECO:0007669"/>
    <property type="project" value="TreeGrafter"/>
</dbReference>
<dbReference type="OrthoDB" id="9790442at2"/>
<dbReference type="PANTHER" id="PTHR48111">
    <property type="entry name" value="REGULATOR OF RPOS"/>
    <property type="match status" value="1"/>
</dbReference>
<protein>
    <submittedName>
        <fullName evidence="10">Uncharacterized protein</fullName>
    </submittedName>
</protein>
<evidence type="ECO:0000313" key="10">
    <source>
        <dbReference type="EMBL" id="EGK02062.1"/>
    </source>
</evidence>
<dbReference type="GO" id="GO:0005829">
    <property type="term" value="C:cytosol"/>
    <property type="evidence" value="ECO:0007669"/>
    <property type="project" value="TreeGrafter"/>
</dbReference>
<keyword evidence="11" id="KW-1185">Reference proteome</keyword>
<evidence type="ECO:0000256" key="2">
    <source>
        <dbReference type="ARBA" id="ARBA00023012"/>
    </source>
</evidence>
<evidence type="ECO:0000256" key="6">
    <source>
        <dbReference type="PROSITE-ProRule" id="PRU00169"/>
    </source>
</evidence>
<feature type="domain" description="Response regulatory" evidence="8">
    <location>
        <begin position="4"/>
        <end position="118"/>
    </location>
</feature>
<dbReference type="GO" id="GO:0032993">
    <property type="term" value="C:protein-DNA complex"/>
    <property type="evidence" value="ECO:0007669"/>
    <property type="project" value="TreeGrafter"/>
</dbReference>
<organism evidence="10 11">
    <name type="scientific">Dysgonomonas gadei ATCC BAA-286</name>
    <dbReference type="NCBI Taxonomy" id="742766"/>
    <lineage>
        <taxon>Bacteria</taxon>
        <taxon>Pseudomonadati</taxon>
        <taxon>Bacteroidota</taxon>
        <taxon>Bacteroidia</taxon>
        <taxon>Bacteroidales</taxon>
        <taxon>Dysgonomonadaceae</taxon>
        <taxon>Dysgonomonas</taxon>
    </lineage>
</organism>
<evidence type="ECO:0000256" key="4">
    <source>
        <dbReference type="ARBA" id="ARBA00023125"/>
    </source>
</evidence>